<evidence type="ECO:0000256" key="9">
    <source>
        <dbReference type="ARBA" id="ARBA00049563"/>
    </source>
</evidence>
<dbReference type="Gene3D" id="1.10.20.140">
    <property type="match status" value="1"/>
</dbReference>
<feature type="site" description="Interaction with substrate tRNA" evidence="10">
    <location>
        <position position="102"/>
    </location>
</feature>
<dbReference type="eggNOG" id="COG0324">
    <property type="taxonomic scope" value="Bacteria"/>
</dbReference>
<dbReference type="SUPFAM" id="SSF52540">
    <property type="entry name" value="P-loop containing nucleoside triphosphate hydrolases"/>
    <property type="match status" value="1"/>
</dbReference>
<dbReference type="GO" id="GO:0006400">
    <property type="term" value="P:tRNA modification"/>
    <property type="evidence" value="ECO:0007669"/>
    <property type="project" value="TreeGrafter"/>
</dbReference>
<dbReference type="InterPro" id="IPR027417">
    <property type="entry name" value="P-loop_NTPase"/>
</dbReference>
<comment type="function">
    <text evidence="2 10 12">Catalyzes the transfer of a dimethylallyl group onto the adenine at position 37 in tRNAs that read codons beginning with uridine, leading to the formation of N6-(dimethylallyl)adenosine (i(6)A).</text>
</comment>
<dbReference type="NCBIfam" id="TIGR00174">
    <property type="entry name" value="miaA"/>
    <property type="match status" value="1"/>
</dbReference>
<sequence length="310" mass="35060">MSKRRPVVCIIGPTGAGKTAVSLGLARRFPVRVLNFDSRQVYSDFPIITAQPSPMEREVCPHELYGFLPTTDVLNVAGFVELAEKKIAETPQDELPVLVGGTGMYLKALTSGLAPIPDIPDEIRDRIRKRAEDEGSPALFAELEKIDPEYAKRTHPNNRQRNARALEVYEATGKNFTWWHNREVPPSPYEFLKIGVRVDLDKLTPLLKLRIDKMVENGAVAEAQRAWENCPDELAPGWTGIGCTEVLQYIKGNLGMEETKQLWGKNTRAYAKRQLTWFNREKDIHWFESDEHEKLIAFAEGWLADCGWAG</sequence>
<dbReference type="STRING" id="1121451.DESAM_22549"/>
<keyword evidence="15" id="KW-1185">Reference proteome</keyword>
<reference evidence="14 15" key="1">
    <citation type="submission" date="2012-10" db="EMBL/GenBank/DDBJ databases">
        <authorList>
            <person name="Genoscope - CEA"/>
        </authorList>
    </citation>
    <scope>NUCLEOTIDE SEQUENCE [LARGE SCALE GENOMIC DNA]</scope>
    <source>
        <strain evidence="15">AM13 / DSM 14728</strain>
    </source>
</reference>
<dbReference type="InterPro" id="IPR018022">
    <property type="entry name" value="IPT"/>
</dbReference>
<feature type="region of interest" description="Interaction with substrate tRNA" evidence="10">
    <location>
        <begin position="37"/>
        <end position="40"/>
    </location>
</feature>
<protein>
    <recommendedName>
        <fullName evidence="10">tRNA dimethylallyltransferase</fullName>
        <ecNumber evidence="10">2.5.1.75</ecNumber>
    </recommendedName>
    <alternativeName>
        <fullName evidence="10">Dimethylallyl diphosphate:tRNA dimethylallyltransferase</fullName>
        <shortName evidence="10">DMAPP:tRNA dimethylallyltransferase</shortName>
        <shortName evidence="10">DMATase</shortName>
    </alternativeName>
    <alternativeName>
        <fullName evidence="10">Isopentenyl-diphosphate:tRNA isopentenyltransferase</fullName>
        <shortName evidence="10">IPP transferase</shortName>
        <shortName evidence="10">IPPT</shortName>
        <shortName evidence="10">IPTase</shortName>
    </alternativeName>
</protein>
<dbReference type="Gene3D" id="3.40.50.300">
    <property type="entry name" value="P-loop containing nucleotide triphosphate hydrolases"/>
    <property type="match status" value="1"/>
</dbReference>
<dbReference type="Proteomes" id="UP000010808">
    <property type="component" value="Chromosome"/>
</dbReference>
<dbReference type="GO" id="GO:0052381">
    <property type="term" value="F:tRNA dimethylallyltransferase activity"/>
    <property type="evidence" value="ECO:0007669"/>
    <property type="project" value="UniProtKB-UniRule"/>
</dbReference>
<dbReference type="EMBL" id="FO203522">
    <property type="protein sequence ID" value="CCO24816.1"/>
    <property type="molecule type" value="Genomic_DNA"/>
</dbReference>
<dbReference type="EC" id="2.5.1.75" evidence="10"/>
<evidence type="ECO:0000313" key="15">
    <source>
        <dbReference type="Proteomes" id="UP000010808"/>
    </source>
</evidence>
<evidence type="ECO:0000256" key="3">
    <source>
        <dbReference type="ARBA" id="ARBA00005842"/>
    </source>
</evidence>
<evidence type="ECO:0000256" key="13">
    <source>
        <dbReference type="RuleBase" id="RU003785"/>
    </source>
</evidence>
<evidence type="ECO:0000256" key="6">
    <source>
        <dbReference type="ARBA" id="ARBA00022741"/>
    </source>
</evidence>
<dbReference type="RefSeq" id="WP_015337414.1">
    <property type="nucleotide sequence ID" value="NC_020055.1"/>
</dbReference>
<evidence type="ECO:0000256" key="12">
    <source>
        <dbReference type="RuleBase" id="RU003784"/>
    </source>
</evidence>
<comment type="catalytic activity">
    <reaction evidence="9 10 11">
        <text>adenosine(37) in tRNA + dimethylallyl diphosphate = N(6)-dimethylallyladenosine(37) in tRNA + diphosphate</text>
        <dbReference type="Rhea" id="RHEA:26482"/>
        <dbReference type="Rhea" id="RHEA-COMP:10162"/>
        <dbReference type="Rhea" id="RHEA-COMP:10375"/>
        <dbReference type="ChEBI" id="CHEBI:33019"/>
        <dbReference type="ChEBI" id="CHEBI:57623"/>
        <dbReference type="ChEBI" id="CHEBI:74411"/>
        <dbReference type="ChEBI" id="CHEBI:74415"/>
        <dbReference type="EC" id="2.5.1.75"/>
    </reaction>
</comment>
<dbReference type="InterPro" id="IPR039657">
    <property type="entry name" value="Dimethylallyltransferase"/>
</dbReference>
<gene>
    <name evidence="10 14" type="primary">miaA</name>
    <name evidence="14" type="ORF">DESAM_22549</name>
</gene>
<dbReference type="AlphaFoldDB" id="L0RGV0"/>
<evidence type="ECO:0000256" key="7">
    <source>
        <dbReference type="ARBA" id="ARBA00022840"/>
    </source>
</evidence>
<evidence type="ECO:0000256" key="10">
    <source>
        <dbReference type="HAMAP-Rule" id="MF_00185"/>
    </source>
</evidence>
<accession>L0RGV0</accession>
<evidence type="ECO:0000256" key="5">
    <source>
        <dbReference type="ARBA" id="ARBA00022694"/>
    </source>
</evidence>
<keyword evidence="7 10" id="KW-0067">ATP-binding</keyword>
<feature type="region of interest" description="Interaction with substrate tRNA" evidence="10">
    <location>
        <begin position="160"/>
        <end position="164"/>
    </location>
</feature>
<evidence type="ECO:0000256" key="4">
    <source>
        <dbReference type="ARBA" id="ARBA00022679"/>
    </source>
</evidence>
<evidence type="ECO:0000256" key="2">
    <source>
        <dbReference type="ARBA" id="ARBA00003213"/>
    </source>
</evidence>
<comment type="subunit">
    <text evidence="10">Monomer.</text>
</comment>
<dbReference type="OrthoDB" id="9776390at2"/>
<proteinExistence type="inferred from homology"/>
<name>L0RGV0_9BACT</name>
<feature type="binding site" evidence="10">
    <location>
        <begin position="12"/>
        <end position="19"/>
    </location>
    <ligand>
        <name>ATP</name>
        <dbReference type="ChEBI" id="CHEBI:30616"/>
    </ligand>
</feature>
<dbReference type="HAMAP" id="MF_00185">
    <property type="entry name" value="IPP_trans"/>
    <property type="match status" value="1"/>
</dbReference>
<dbReference type="GO" id="GO:0005524">
    <property type="term" value="F:ATP binding"/>
    <property type="evidence" value="ECO:0007669"/>
    <property type="project" value="UniProtKB-UniRule"/>
</dbReference>
<comment type="caution">
    <text evidence="10">Lacks conserved residue(s) required for the propagation of feature annotation.</text>
</comment>
<keyword evidence="6 10" id="KW-0547">Nucleotide-binding</keyword>
<evidence type="ECO:0000256" key="1">
    <source>
        <dbReference type="ARBA" id="ARBA00001946"/>
    </source>
</evidence>
<comment type="similarity">
    <text evidence="3 10 13">Belongs to the IPP transferase family.</text>
</comment>
<keyword evidence="5 10" id="KW-0819">tRNA processing</keyword>
<keyword evidence="4 10" id="KW-0808">Transferase</keyword>
<evidence type="ECO:0000256" key="8">
    <source>
        <dbReference type="ARBA" id="ARBA00022842"/>
    </source>
</evidence>
<dbReference type="PATRIC" id="fig|1121451.3.peg.2762"/>
<feature type="site" description="Interaction with substrate tRNA" evidence="10">
    <location>
        <position position="124"/>
    </location>
</feature>
<evidence type="ECO:0000256" key="11">
    <source>
        <dbReference type="RuleBase" id="RU003783"/>
    </source>
</evidence>
<comment type="cofactor">
    <cofactor evidence="1 10">
        <name>Mg(2+)</name>
        <dbReference type="ChEBI" id="CHEBI:18420"/>
    </cofactor>
</comment>
<keyword evidence="8 10" id="KW-0460">Magnesium</keyword>
<dbReference type="PANTHER" id="PTHR11088">
    <property type="entry name" value="TRNA DIMETHYLALLYLTRANSFERASE"/>
    <property type="match status" value="1"/>
</dbReference>
<feature type="binding site" evidence="10">
    <location>
        <begin position="14"/>
        <end position="19"/>
    </location>
    <ligand>
        <name>substrate</name>
    </ligand>
</feature>
<evidence type="ECO:0000313" key="14">
    <source>
        <dbReference type="EMBL" id="CCO24816.1"/>
    </source>
</evidence>
<organism evidence="14 15">
    <name type="scientific">Maridesulfovibrio hydrothermalis AM13 = DSM 14728</name>
    <dbReference type="NCBI Taxonomy" id="1121451"/>
    <lineage>
        <taxon>Bacteria</taxon>
        <taxon>Pseudomonadati</taxon>
        <taxon>Thermodesulfobacteriota</taxon>
        <taxon>Desulfovibrionia</taxon>
        <taxon>Desulfovibrionales</taxon>
        <taxon>Desulfovibrionaceae</taxon>
        <taxon>Maridesulfovibrio</taxon>
    </lineage>
</organism>
<dbReference type="FunFam" id="1.10.20.140:FF:000001">
    <property type="entry name" value="tRNA dimethylallyltransferase"/>
    <property type="match status" value="1"/>
</dbReference>
<dbReference type="HOGENOM" id="CLU_032616_0_1_7"/>
<dbReference type="Pfam" id="PF01715">
    <property type="entry name" value="IPPT"/>
    <property type="match status" value="1"/>
</dbReference>
<dbReference type="KEGG" id="dhy:DESAM_22549"/>
<dbReference type="PANTHER" id="PTHR11088:SF60">
    <property type="entry name" value="TRNA DIMETHYLALLYLTRANSFERASE"/>
    <property type="match status" value="1"/>
</dbReference>